<dbReference type="InterPro" id="IPR044751">
    <property type="entry name" value="Ion_transp-like_CBS"/>
</dbReference>
<dbReference type="Pfam" id="PF00571">
    <property type="entry name" value="CBS"/>
    <property type="match status" value="2"/>
</dbReference>
<evidence type="ECO:0000256" key="8">
    <source>
        <dbReference type="ARBA" id="ARBA00023136"/>
    </source>
</evidence>
<dbReference type="InterPro" id="IPR002550">
    <property type="entry name" value="CNNM"/>
</dbReference>
<dbReference type="PANTHER" id="PTHR22777">
    <property type="entry name" value="HEMOLYSIN-RELATED"/>
    <property type="match status" value="1"/>
</dbReference>
<reference evidence="11" key="1">
    <citation type="submission" date="2020-05" db="EMBL/GenBank/DDBJ databases">
        <authorList>
            <person name="Chiriac C."/>
            <person name="Salcher M."/>
            <person name="Ghai R."/>
            <person name="Kavagutti S V."/>
        </authorList>
    </citation>
    <scope>NUCLEOTIDE SEQUENCE</scope>
</reference>
<keyword evidence="3" id="KW-1003">Cell membrane</keyword>
<evidence type="ECO:0000256" key="9">
    <source>
        <dbReference type="SAM" id="Phobius"/>
    </source>
</evidence>
<gene>
    <name evidence="11" type="ORF">UFOPK3339_00486</name>
</gene>
<dbReference type="PANTHER" id="PTHR22777:SF32">
    <property type="entry name" value="UPF0053 INNER MEMBRANE PROTEIN YFJD"/>
    <property type="match status" value="1"/>
</dbReference>
<evidence type="ECO:0000256" key="5">
    <source>
        <dbReference type="ARBA" id="ARBA00022737"/>
    </source>
</evidence>
<evidence type="ECO:0000256" key="6">
    <source>
        <dbReference type="ARBA" id="ARBA00022989"/>
    </source>
</evidence>
<evidence type="ECO:0000313" key="11">
    <source>
        <dbReference type="EMBL" id="CAB4862618.1"/>
    </source>
</evidence>
<dbReference type="SMART" id="SM01091">
    <property type="entry name" value="CorC_HlyC"/>
    <property type="match status" value="1"/>
</dbReference>
<keyword evidence="6 9" id="KW-1133">Transmembrane helix</keyword>
<dbReference type="FunFam" id="3.10.580.10:FF:000002">
    <property type="entry name" value="Magnesium/cobalt efflux protein CorC"/>
    <property type="match status" value="1"/>
</dbReference>
<organism evidence="11">
    <name type="scientific">freshwater metagenome</name>
    <dbReference type="NCBI Taxonomy" id="449393"/>
    <lineage>
        <taxon>unclassified sequences</taxon>
        <taxon>metagenomes</taxon>
        <taxon>ecological metagenomes</taxon>
    </lineage>
</organism>
<proteinExistence type="inferred from homology"/>
<dbReference type="PROSITE" id="PS51371">
    <property type="entry name" value="CBS"/>
    <property type="match status" value="2"/>
</dbReference>
<feature type="domain" description="CBS" evidence="10">
    <location>
        <begin position="209"/>
        <end position="266"/>
    </location>
</feature>
<evidence type="ECO:0000256" key="7">
    <source>
        <dbReference type="ARBA" id="ARBA00023122"/>
    </source>
</evidence>
<dbReference type="GO" id="GO:0005886">
    <property type="term" value="C:plasma membrane"/>
    <property type="evidence" value="ECO:0007669"/>
    <property type="project" value="UniProtKB-SubCell"/>
</dbReference>
<protein>
    <submittedName>
        <fullName evidence="11">Unannotated protein</fullName>
    </submittedName>
</protein>
<dbReference type="InterPro" id="IPR016169">
    <property type="entry name" value="FAD-bd_PCMH_sub2"/>
</dbReference>
<evidence type="ECO:0000256" key="4">
    <source>
        <dbReference type="ARBA" id="ARBA00022692"/>
    </source>
</evidence>
<dbReference type="Pfam" id="PF03471">
    <property type="entry name" value="CorC_HlyC"/>
    <property type="match status" value="1"/>
</dbReference>
<feature type="transmembrane region" description="Helical" evidence="9">
    <location>
        <begin position="31"/>
        <end position="50"/>
    </location>
</feature>
<dbReference type="CDD" id="cd04590">
    <property type="entry name" value="CBS_pair_CorC_HlyC_assoc"/>
    <property type="match status" value="1"/>
</dbReference>
<accession>A0A6J7D0Q1</accession>
<dbReference type="SUPFAM" id="SSF56176">
    <property type="entry name" value="FAD-binding/transporter-associated domain-like"/>
    <property type="match status" value="1"/>
</dbReference>
<dbReference type="EMBL" id="CAFBLF010000054">
    <property type="protein sequence ID" value="CAB4862618.1"/>
    <property type="molecule type" value="Genomic_DNA"/>
</dbReference>
<name>A0A6J7D0Q1_9ZZZZ</name>
<comment type="subcellular location">
    <subcellularLocation>
        <location evidence="1">Cell membrane</location>
        <topology evidence="1">Multi-pass membrane protein</topology>
    </subcellularLocation>
</comment>
<dbReference type="InterPro" id="IPR005170">
    <property type="entry name" value="Transptr-assoc_dom"/>
</dbReference>
<dbReference type="InterPro" id="IPR046342">
    <property type="entry name" value="CBS_dom_sf"/>
</dbReference>
<dbReference type="Gene3D" id="3.30.465.10">
    <property type="match status" value="1"/>
</dbReference>
<keyword evidence="7" id="KW-0129">CBS domain</keyword>
<feature type="transmembrane region" description="Helical" evidence="9">
    <location>
        <begin position="7"/>
        <end position="25"/>
    </location>
</feature>
<evidence type="ECO:0000256" key="1">
    <source>
        <dbReference type="ARBA" id="ARBA00004651"/>
    </source>
</evidence>
<sequence>MNFVRVLCETFAAILVALSFVSLGYDLTQSLIASAIAMTAITFVLVGSSPRSVGRAHPMRIVRVTGGLVRAIRLLLGPLTIALVGIGNAVTPGRARTTINTERQLLSMVDEATESDAIEEEDRDLIRSIFDFGDTILREVMIARTEMAALDSTITVDEALGMFLAEGYSRMPVVGVDNDDVLGIAHIKDTARFVRANPTKAKKALITELARPALFLPEVKMADEALRVLQAEANHMALVVDEYGGIAGLVTMEDLIEEVLGEISDEYDDDEVEIVDLGDGSSRVSASTNIDDLAEHLDIPIDEDDVDTVGGLFVKNFGRFPETGDIVEVDGLKLIADRVERRRKRLITVLVRIVDVP</sequence>
<dbReference type="Pfam" id="PF01595">
    <property type="entry name" value="CNNM"/>
    <property type="match status" value="1"/>
</dbReference>
<dbReference type="Gene3D" id="3.10.580.10">
    <property type="entry name" value="CBS-domain"/>
    <property type="match status" value="1"/>
</dbReference>
<dbReference type="GO" id="GO:0050660">
    <property type="term" value="F:flavin adenine dinucleotide binding"/>
    <property type="evidence" value="ECO:0007669"/>
    <property type="project" value="InterPro"/>
</dbReference>
<feature type="transmembrane region" description="Helical" evidence="9">
    <location>
        <begin position="71"/>
        <end position="90"/>
    </location>
</feature>
<comment type="similarity">
    <text evidence="2">Belongs to the UPF0053 family.</text>
</comment>
<dbReference type="AlphaFoldDB" id="A0A6J7D0Q1"/>
<evidence type="ECO:0000256" key="3">
    <source>
        <dbReference type="ARBA" id="ARBA00022475"/>
    </source>
</evidence>
<evidence type="ECO:0000259" key="10">
    <source>
        <dbReference type="PROSITE" id="PS51371"/>
    </source>
</evidence>
<dbReference type="InterPro" id="IPR000644">
    <property type="entry name" value="CBS_dom"/>
</dbReference>
<dbReference type="InterPro" id="IPR036318">
    <property type="entry name" value="FAD-bd_PCMH-like_sf"/>
</dbReference>
<evidence type="ECO:0000256" key="2">
    <source>
        <dbReference type="ARBA" id="ARBA00006337"/>
    </source>
</evidence>
<feature type="domain" description="CBS" evidence="10">
    <location>
        <begin position="141"/>
        <end position="201"/>
    </location>
</feature>
<dbReference type="SUPFAM" id="SSF54631">
    <property type="entry name" value="CBS-domain pair"/>
    <property type="match status" value="1"/>
</dbReference>
<keyword evidence="8 9" id="KW-0472">Membrane</keyword>
<keyword evidence="4 9" id="KW-0812">Transmembrane</keyword>
<keyword evidence="5" id="KW-0677">Repeat</keyword>